<dbReference type="Proteomes" id="UP001596500">
    <property type="component" value="Unassembled WGS sequence"/>
</dbReference>
<name>A0ABW2RJG4_9BACL</name>
<dbReference type="NCBIfam" id="NF008588">
    <property type="entry name" value="PRK11553.1"/>
    <property type="match status" value="1"/>
</dbReference>
<dbReference type="PROSITE" id="PS51257">
    <property type="entry name" value="PROKAR_LIPOPROTEIN"/>
    <property type="match status" value="1"/>
</dbReference>
<evidence type="ECO:0000259" key="5">
    <source>
        <dbReference type="SMART" id="SM00062"/>
    </source>
</evidence>
<dbReference type="NCBIfam" id="TIGR01728">
    <property type="entry name" value="SsuA_fam"/>
    <property type="match status" value="1"/>
</dbReference>
<dbReference type="PANTHER" id="PTHR30024:SF42">
    <property type="entry name" value="ALIPHATIC SULFONATES-BINDING PROTEIN-RELATED"/>
    <property type="match status" value="1"/>
</dbReference>
<comment type="similarity">
    <text evidence="2">Belongs to the bacterial solute-binding protein SsuA/TauA family.</text>
</comment>
<proteinExistence type="inferred from homology"/>
<dbReference type="PANTHER" id="PTHR30024">
    <property type="entry name" value="ALIPHATIC SULFONATES-BINDING PROTEIN-RELATED"/>
    <property type="match status" value="1"/>
</dbReference>
<dbReference type="InterPro" id="IPR010067">
    <property type="entry name" value="ABC_SsuA_sub-bd"/>
</dbReference>
<dbReference type="Gene3D" id="3.40.190.10">
    <property type="entry name" value="Periplasmic binding protein-like II"/>
    <property type="match status" value="2"/>
</dbReference>
<dbReference type="SMART" id="SM00062">
    <property type="entry name" value="PBPb"/>
    <property type="match status" value="1"/>
</dbReference>
<gene>
    <name evidence="6" type="ORF">ACFQNG_08265</name>
</gene>
<reference evidence="7" key="1">
    <citation type="journal article" date="2019" name="Int. J. Syst. Evol. Microbiol.">
        <title>The Global Catalogue of Microorganisms (GCM) 10K type strain sequencing project: providing services to taxonomists for standard genome sequencing and annotation.</title>
        <authorList>
            <consortium name="The Broad Institute Genomics Platform"/>
            <consortium name="The Broad Institute Genome Sequencing Center for Infectious Disease"/>
            <person name="Wu L."/>
            <person name="Ma J."/>
        </authorList>
    </citation>
    <scope>NUCLEOTIDE SEQUENCE [LARGE SCALE GENOMIC DNA]</scope>
    <source>
        <strain evidence="7">CGMCC 1.12942</strain>
    </source>
</reference>
<evidence type="ECO:0000313" key="6">
    <source>
        <dbReference type="EMBL" id="MFC7441148.1"/>
    </source>
</evidence>
<evidence type="ECO:0000256" key="1">
    <source>
        <dbReference type="ARBA" id="ARBA00004418"/>
    </source>
</evidence>
<keyword evidence="7" id="KW-1185">Reference proteome</keyword>
<dbReference type="Pfam" id="PF09084">
    <property type="entry name" value="NMT1"/>
    <property type="match status" value="1"/>
</dbReference>
<evidence type="ECO:0000256" key="2">
    <source>
        <dbReference type="ARBA" id="ARBA00010742"/>
    </source>
</evidence>
<organism evidence="6 7">
    <name type="scientific">Laceyella putida</name>
    <dbReference type="NCBI Taxonomy" id="110101"/>
    <lineage>
        <taxon>Bacteria</taxon>
        <taxon>Bacillati</taxon>
        <taxon>Bacillota</taxon>
        <taxon>Bacilli</taxon>
        <taxon>Bacillales</taxon>
        <taxon>Thermoactinomycetaceae</taxon>
        <taxon>Laceyella</taxon>
    </lineage>
</organism>
<evidence type="ECO:0000256" key="3">
    <source>
        <dbReference type="ARBA" id="ARBA00022448"/>
    </source>
</evidence>
<dbReference type="InterPro" id="IPR015168">
    <property type="entry name" value="SsuA/THI5"/>
</dbReference>
<dbReference type="CDD" id="cd13557">
    <property type="entry name" value="PBP2_SsuA"/>
    <property type="match status" value="1"/>
</dbReference>
<keyword evidence="4" id="KW-0732">Signal</keyword>
<feature type="domain" description="Solute-binding protein family 3/N-terminal" evidence="5">
    <location>
        <begin position="39"/>
        <end position="255"/>
    </location>
</feature>
<evidence type="ECO:0000313" key="7">
    <source>
        <dbReference type="Proteomes" id="UP001596500"/>
    </source>
</evidence>
<comment type="caution">
    <text evidence="6">The sequence shown here is derived from an EMBL/GenBank/DDBJ whole genome shotgun (WGS) entry which is preliminary data.</text>
</comment>
<evidence type="ECO:0000256" key="4">
    <source>
        <dbReference type="ARBA" id="ARBA00022729"/>
    </source>
</evidence>
<accession>A0ABW2RJG4</accession>
<dbReference type="SUPFAM" id="SSF53850">
    <property type="entry name" value="Periplasmic binding protein-like II"/>
    <property type="match status" value="1"/>
</dbReference>
<dbReference type="RefSeq" id="WP_379864474.1">
    <property type="nucleotide sequence ID" value="NZ_JBHTBW010000020.1"/>
</dbReference>
<comment type="subcellular location">
    <subcellularLocation>
        <location evidence="1">Periplasm</location>
    </subcellularLocation>
</comment>
<keyword evidence="3" id="KW-0813">Transport</keyword>
<protein>
    <submittedName>
        <fullName evidence="6">Sulfonate ABC transporter substrate-binding protein</fullName>
    </submittedName>
</protein>
<sequence>MTPLRRSTSLSFILLTLVFVVAALIAGCQPDAATQQEKLIRIGYQKFGSVSILKARGTLEKRLNPLGYRVQWVPFPAGPQLLEALNTGSIDIGHTGNTPPIFAQAAGSSLVYIGAGSPKPQTEAILVHKDSPIRRVEELKGKKVALNKGSNVHYFLVKSLEKAGLRYQDIQPVYLPPADARAAFAKHSVDAWVIWDPYYSAAEVDLGAKTLVNADGITSNREYFFATKAFSEKHEAEIDILLDELKKSAAWFAKHRQEAASLLAKQIGMDVKAVDRAIRRSDYGIETFQPAIVSDQQLIADTFYDIGLIPKQIQVKEAIWSKGIQK</sequence>
<dbReference type="InterPro" id="IPR001638">
    <property type="entry name" value="Solute-binding_3/MltF_N"/>
</dbReference>
<dbReference type="EMBL" id="JBHTBW010000020">
    <property type="protein sequence ID" value="MFC7441148.1"/>
    <property type="molecule type" value="Genomic_DNA"/>
</dbReference>